<dbReference type="InterPro" id="IPR001525">
    <property type="entry name" value="C5_MeTfrase"/>
</dbReference>
<dbReference type="GO" id="GO:0032259">
    <property type="term" value="P:methylation"/>
    <property type="evidence" value="ECO:0007669"/>
    <property type="project" value="UniProtKB-KW"/>
</dbReference>
<dbReference type="AlphaFoldDB" id="A0A8J4FS05"/>
<evidence type="ECO:0000313" key="8">
    <source>
        <dbReference type="Proteomes" id="UP000747110"/>
    </source>
</evidence>
<keyword evidence="3 4" id="KW-0949">S-adenosyl-L-methionine</keyword>
<dbReference type="OrthoDB" id="414133at2759"/>
<dbReference type="Proteomes" id="UP000722791">
    <property type="component" value="Unassembled WGS sequence"/>
</dbReference>
<comment type="similarity">
    <text evidence="4">Belongs to the class I-like SAM-binding methyltransferase superfamily. C5-methyltransferase family.</text>
</comment>
<evidence type="ECO:0000256" key="2">
    <source>
        <dbReference type="ARBA" id="ARBA00022679"/>
    </source>
</evidence>
<evidence type="ECO:0000256" key="4">
    <source>
        <dbReference type="PROSITE-ProRule" id="PRU01016"/>
    </source>
</evidence>
<dbReference type="Gene3D" id="3.90.120.10">
    <property type="entry name" value="DNA Methylase, subunit A, domain 2"/>
    <property type="match status" value="2"/>
</dbReference>
<dbReference type="EMBL" id="BNCQ01000036">
    <property type="protein sequence ID" value="GIM10898.1"/>
    <property type="molecule type" value="Genomic_DNA"/>
</dbReference>
<feature type="region of interest" description="Disordered" evidence="5">
    <location>
        <begin position="291"/>
        <end position="346"/>
    </location>
</feature>
<evidence type="ECO:0008006" key="9">
    <source>
        <dbReference type="Google" id="ProtNLM"/>
    </source>
</evidence>
<dbReference type="InterPro" id="IPR029063">
    <property type="entry name" value="SAM-dependent_MTases_sf"/>
</dbReference>
<dbReference type="Pfam" id="PF00145">
    <property type="entry name" value="DNA_methylase"/>
    <property type="match status" value="1"/>
</dbReference>
<protein>
    <recommendedName>
        <fullName evidence="9">DNA methyltransferase</fullName>
    </recommendedName>
</protein>
<dbReference type="GO" id="GO:0008168">
    <property type="term" value="F:methyltransferase activity"/>
    <property type="evidence" value="ECO:0007669"/>
    <property type="project" value="UniProtKB-KW"/>
</dbReference>
<evidence type="ECO:0000256" key="1">
    <source>
        <dbReference type="ARBA" id="ARBA00022603"/>
    </source>
</evidence>
<dbReference type="PROSITE" id="PS51679">
    <property type="entry name" value="SAM_MT_C5"/>
    <property type="match status" value="1"/>
</dbReference>
<reference evidence="6" key="1">
    <citation type="journal article" date="2021" name="Proc. Natl. Acad. Sci. U.S.A.">
        <title>Three genomes in the algal genus Volvox reveal the fate of a haploid sex-determining region after a transition to homothallism.</title>
        <authorList>
            <person name="Yamamoto K."/>
            <person name="Hamaji T."/>
            <person name="Kawai-Toyooka H."/>
            <person name="Matsuzaki R."/>
            <person name="Takahashi F."/>
            <person name="Nishimura Y."/>
            <person name="Kawachi M."/>
            <person name="Noguchi H."/>
            <person name="Minakuchi Y."/>
            <person name="Umen J.G."/>
            <person name="Toyoda A."/>
            <person name="Nozaki H."/>
        </authorList>
    </citation>
    <scope>NUCLEOTIDE SEQUENCE</scope>
    <source>
        <strain evidence="7">NIES-3785</strain>
        <strain evidence="6">NIES-3786</strain>
    </source>
</reference>
<dbReference type="InterPro" id="IPR050750">
    <property type="entry name" value="C5-MTase"/>
</dbReference>
<gene>
    <name evidence="6" type="ORF">Vretifemale_13330</name>
    <name evidence="7" type="ORF">Vretimale_14508</name>
</gene>
<sequence length="722" mass="77963">MAAVSLKGDLSLKSSPRPRGGPGRCDKELVCGGGSSDLPTTVELTERHPGHNQRQAQQQQQQDLEQSVLRVLDLYSGIGGMHHALLRMLQPPPPQPLHVQERHRSEAEARAVGMGRPQQWTYEAGKHGLQGMRLQVTAVDINTLANQVYAAEFGVRPRTLDLQRVTAAQLDEIEADIWLLTPPCQPYTTTSNARRRDTADPRAASLLHLLSDAVLPAMRRPPMRILLENVPGFVGSDSHSALVTVLRTSGYELREFIVSPHQLGVPYSRPRYFALALQRPLRFPQSQFFDCGPGPVEHPPPLMRRRRHRAHQPATAPNHADDGGCNDGYEAQSPLDASGAADAEETCTRLTTTPTWPGVYDAGPAPCGTAAPPRSAAAVSPTLPRCQTPLAAYLISTAPSDGLDVADPAGRSRCREGDDSMAAASGGDHKAGFIDPWVAYALPAAQLLRFWRVLDVVTPSSTYCNCFTKHYTDNLLGAGSVLASEEFAARFCTRDERGRLHFAVPPLLPPTPLPPQRQQQDAVAVRRRREVQEQGIHAGLVDEVGSGVLPVVYRQWPTPCGGRSGGGGRRGGLGHDNVVAANVCRNASGNQSQLQRGDRDSCWASAAAAAAGTAAPAPAAAAADLMDQHRQSQQQEMWEVSDCMVDSKLEVEMEAVVLGLRFFSPSEVAAIHGLPGDWASRASAIGVQPRQQYGLLGNGLSVDVVSYLLQYLFEAQPAPEEF</sequence>
<evidence type="ECO:0000313" key="6">
    <source>
        <dbReference type="EMBL" id="GIL84706.1"/>
    </source>
</evidence>
<dbReference type="Gene3D" id="3.40.50.150">
    <property type="entry name" value="Vaccinia Virus protein VP39"/>
    <property type="match status" value="1"/>
</dbReference>
<evidence type="ECO:0000256" key="5">
    <source>
        <dbReference type="SAM" id="MobiDB-lite"/>
    </source>
</evidence>
<evidence type="ECO:0000313" key="7">
    <source>
        <dbReference type="EMBL" id="GIM10898.1"/>
    </source>
</evidence>
<evidence type="ECO:0000256" key="3">
    <source>
        <dbReference type="ARBA" id="ARBA00022691"/>
    </source>
</evidence>
<dbReference type="GO" id="GO:0005634">
    <property type="term" value="C:nucleus"/>
    <property type="evidence" value="ECO:0007669"/>
    <property type="project" value="TreeGrafter"/>
</dbReference>
<dbReference type="Proteomes" id="UP000747110">
    <property type="component" value="Unassembled WGS sequence"/>
</dbReference>
<name>A0A8J4FS05_9CHLO</name>
<organism evidence="6 8">
    <name type="scientific">Volvox reticuliferus</name>
    <dbReference type="NCBI Taxonomy" id="1737510"/>
    <lineage>
        <taxon>Eukaryota</taxon>
        <taxon>Viridiplantae</taxon>
        <taxon>Chlorophyta</taxon>
        <taxon>core chlorophytes</taxon>
        <taxon>Chlorophyceae</taxon>
        <taxon>CS clade</taxon>
        <taxon>Chlamydomonadales</taxon>
        <taxon>Volvocaceae</taxon>
        <taxon>Volvox</taxon>
    </lineage>
</organism>
<dbReference type="PANTHER" id="PTHR46098">
    <property type="entry name" value="TRNA (CYTOSINE(38)-C(5))-METHYLTRANSFERASE"/>
    <property type="match status" value="1"/>
</dbReference>
<comment type="caution">
    <text evidence="6">The sequence shown here is derived from an EMBL/GenBank/DDBJ whole genome shotgun (WGS) entry which is preliminary data.</text>
</comment>
<keyword evidence="1 4" id="KW-0489">Methyltransferase</keyword>
<feature type="active site" evidence="4">
    <location>
        <position position="184"/>
    </location>
</feature>
<proteinExistence type="inferred from homology"/>
<dbReference type="PANTHER" id="PTHR46098:SF1">
    <property type="entry name" value="TRNA (CYTOSINE(38)-C(5))-METHYLTRANSFERASE"/>
    <property type="match status" value="1"/>
</dbReference>
<keyword evidence="2 4" id="KW-0808">Transferase</keyword>
<dbReference type="EMBL" id="BNCP01000030">
    <property type="protein sequence ID" value="GIL84706.1"/>
    <property type="molecule type" value="Genomic_DNA"/>
</dbReference>
<dbReference type="SUPFAM" id="SSF53335">
    <property type="entry name" value="S-adenosyl-L-methionine-dependent methyltransferases"/>
    <property type="match status" value="1"/>
</dbReference>
<feature type="region of interest" description="Disordered" evidence="5">
    <location>
        <begin position="1"/>
        <end position="40"/>
    </location>
</feature>
<keyword evidence="8" id="KW-1185">Reference proteome</keyword>
<dbReference type="PRINTS" id="PR00105">
    <property type="entry name" value="C5METTRFRASE"/>
</dbReference>
<accession>A0A8J4FS05</accession>